<reference evidence="3" key="1">
    <citation type="journal article" date="2015" name="J. Biotechnol.">
        <title>Complete genome sequence of the actinobacterium Streptomyces glaucescens GLA.O (DSM 40922) consisting of a linear chromosome and one linear plasmid.</title>
        <authorList>
            <person name="Ortseifen V."/>
            <person name="Winkler A."/>
            <person name="Albersmeier A."/>
            <person name="Wendler S."/>
            <person name="Puhler A."/>
            <person name="Kalinowski J."/>
            <person name="Ruckert C."/>
        </authorList>
    </citation>
    <scope>NUCLEOTIDE SEQUENCE [LARGE SCALE GENOMIC DNA]</scope>
    <source>
        <strain evidence="3">DSM 40922 / GLA O</strain>
    </source>
</reference>
<evidence type="ECO:0000256" key="1">
    <source>
        <dbReference type="SAM" id="MobiDB-lite"/>
    </source>
</evidence>
<proteinExistence type="predicted"/>
<organism evidence="2 3">
    <name type="scientific">Streptomyces glaucescens</name>
    <dbReference type="NCBI Taxonomy" id="1907"/>
    <lineage>
        <taxon>Bacteria</taxon>
        <taxon>Bacillati</taxon>
        <taxon>Actinomycetota</taxon>
        <taxon>Actinomycetes</taxon>
        <taxon>Kitasatosporales</taxon>
        <taxon>Streptomycetaceae</taxon>
        <taxon>Streptomyces</taxon>
    </lineage>
</organism>
<evidence type="ECO:0000313" key="2">
    <source>
        <dbReference type="EMBL" id="AIS02349.1"/>
    </source>
</evidence>
<dbReference type="AlphaFoldDB" id="A0A089XGC9"/>
<sequence length="297" mass="30834">MRASPEQNGAVHVLWRADPSCGRAGISRAPRIALSQSSSKCRTMVDFPDRDDSGSDDGAQYSRQTKFSFLARTSGSPVPGGRTPGAVIGGCRRAGAGKNGPPRPTDALTARAPAPGCLRRGAAGPPSGHRAGQLTQLLAVCPRCGGRALVIPRPGFSDLKYYTEPLFQPRRPACGGCGAVADRSPEVRGTALVGVVLGGRNDRSSSGLCGCRLVASVRSCGLQRGARGRALPAQALTSPIPGCAMEAACRFQSISWLVDDSRRSAGRSPSSFSPGGTRLDLRERPLPVGPHEKSAAP</sequence>
<feature type="region of interest" description="Disordered" evidence="1">
    <location>
        <begin position="261"/>
        <end position="297"/>
    </location>
</feature>
<gene>
    <name evidence="2" type="ORF">SGLAU_32075</name>
</gene>
<accession>A0A089XGC9</accession>
<dbReference type="Proteomes" id="UP000029482">
    <property type="component" value="Chromosome"/>
</dbReference>
<keyword evidence="3" id="KW-1185">Reference proteome</keyword>
<name>A0A089XGC9_STRGA</name>
<feature type="region of interest" description="Disordered" evidence="1">
    <location>
        <begin position="37"/>
        <end position="60"/>
    </location>
</feature>
<dbReference type="HOGENOM" id="CLU_936637_0_0_11"/>
<protein>
    <submittedName>
        <fullName evidence="2">Uncharacterized protein</fullName>
    </submittedName>
</protein>
<feature type="compositionally biased region" description="Basic and acidic residues" evidence="1">
    <location>
        <begin position="279"/>
        <end position="297"/>
    </location>
</feature>
<dbReference type="KEGG" id="sgu:SGLAU_32075"/>
<evidence type="ECO:0000313" key="3">
    <source>
        <dbReference type="Proteomes" id="UP000029482"/>
    </source>
</evidence>
<dbReference type="EMBL" id="CP009438">
    <property type="protein sequence ID" value="AIS02349.1"/>
    <property type="molecule type" value="Genomic_DNA"/>
</dbReference>